<evidence type="ECO:0000313" key="2">
    <source>
        <dbReference type="Proteomes" id="UP000195871"/>
    </source>
</evidence>
<sequence>MNNTHKKLAKSRANGMMRHFLKVSDSIDPSYKTSTKDELNQQISSSATVSVVSPDSYGRSIEVKFPVSVIANPKSSVKINIPLRRATSAKYKSKPKIWDASALLTKAERLG</sequence>
<proteinExistence type="predicted"/>
<dbReference type="AlphaFoldDB" id="A0A1Z8JR87"/>
<comment type="caution">
    <text evidence="1">The sequence shown here is derived from an EMBL/GenBank/DDBJ whole genome shotgun (WGS) entry which is preliminary data.</text>
</comment>
<dbReference type="Proteomes" id="UP000195871">
    <property type="component" value="Unassembled WGS sequence"/>
</dbReference>
<evidence type="ECO:0000313" key="1">
    <source>
        <dbReference type="EMBL" id="OUT22952.1"/>
    </source>
</evidence>
<reference evidence="1 2" key="1">
    <citation type="submission" date="2017-05" db="EMBL/GenBank/DDBJ databases">
        <title>The Genome Sequence of Candida krusei Ckrusei653.</title>
        <authorList>
            <person name="Cuomo C."/>
            <person name="Forche A."/>
            <person name="Young S."/>
            <person name="Abouelleil A."/>
            <person name="Cao P."/>
            <person name="Chapman S."/>
            <person name="Cusick C."/>
            <person name="Shea T."/>
            <person name="Nusbaum C."/>
            <person name="Birren B."/>
        </authorList>
    </citation>
    <scope>NUCLEOTIDE SEQUENCE [LARGE SCALE GENOMIC DNA]</scope>
    <source>
        <strain evidence="1 2">Ckrusei653</strain>
    </source>
</reference>
<protein>
    <submittedName>
        <fullName evidence="1">Uncharacterized protein</fullName>
    </submittedName>
</protein>
<accession>A0A1Z8JR87</accession>
<organism evidence="1 2">
    <name type="scientific">Pichia kudriavzevii</name>
    <name type="common">Yeast</name>
    <name type="synonym">Issatchenkia orientalis</name>
    <dbReference type="NCBI Taxonomy" id="4909"/>
    <lineage>
        <taxon>Eukaryota</taxon>
        <taxon>Fungi</taxon>
        <taxon>Dikarya</taxon>
        <taxon>Ascomycota</taxon>
        <taxon>Saccharomycotina</taxon>
        <taxon>Pichiomycetes</taxon>
        <taxon>Pichiales</taxon>
        <taxon>Pichiaceae</taxon>
        <taxon>Pichia</taxon>
    </lineage>
</organism>
<gene>
    <name evidence="1" type="ORF">CAS74_001253</name>
</gene>
<name>A0A1Z8JR87_PICKU</name>
<dbReference type="EMBL" id="NHMM01000002">
    <property type="protein sequence ID" value="OUT22952.1"/>
    <property type="molecule type" value="Genomic_DNA"/>
</dbReference>